<keyword evidence="3" id="KW-0378">Hydrolase</keyword>
<comment type="caution">
    <text evidence="3">The sequence shown here is derived from an EMBL/GenBank/DDBJ whole genome shotgun (WGS) entry which is preliminary data.</text>
</comment>
<dbReference type="PANTHER" id="PTHR14464:SF4">
    <property type="entry name" value="EXONUCLEASE V"/>
    <property type="match status" value="1"/>
</dbReference>
<dbReference type="GO" id="GO:0005739">
    <property type="term" value="C:mitochondrion"/>
    <property type="evidence" value="ECO:0007669"/>
    <property type="project" value="TreeGrafter"/>
</dbReference>
<keyword evidence="3" id="KW-0540">Nuclease</keyword>
<dbReference type="GeneID" id="64633208"/>
<evidence type="ECO:0000256" key="1">
    <source>
        <dbReference type="ARBA" id="ARBA00009797"/>
    </source>
</evidence>
<accession>A0A9P7ELN8</accession>
<dbReference type="GO" id="GO:0036297">
    <property type="term" value="P:interstrand cross-link repair"/>
    <property type="evidence" value="ECO:0007669"/>
    <property type="project" value="TreeGrafter"/>
</dbReference>
<keyword evidence="4" id="KW-1185">Reference proteome</keyword>
<feature type="region of interest" description="Disordered" evidence="2">
    <location>
        <begin position="503"/>
        <end position="607"/>
    </location>
</feature>
<dbReference type="RefSeq" id="XP_041198918.1">
    <property type="nucleotide sequence ID" value="XM_041339192.1"/>
</dbReference>
<dbReference type="GO" id="GO:0045145">
    <property type="term" value="F:single-stranded DNA 5'-3' DNA exonuclease activity"/>
    <property type="evidence" value="ECO:0007669"/>
    <property type="project" value="InterPro"/>
</dbReference>
<gene>
    <name evidence="3" type="ORF">BJ212DRAFT_1475062</name>
</gene>
<reference evidence="3" key="1">
    <citation type="journal article" date="2020" name="New Phytol.">
        <title>Comparative genomics reveals dynamic genome evolution in host specialist ectomycorrhizal fungi.</title>
        <authorList>
            <person name="Lofgren L.A."/>
            <person name="Nguyen N.H."/>
            <person name="Vilgalys R."/>
            <person name="Ruytinx J."/>
            <person name="Liao H.L."/>
            <person name="Branco S."/>
            <person name="Kuo A."/>
            <person name="LaButti K."/>
            <person name="Lipzen A."/>
            <person name="Andreopoulos W."/>
            <person name="Pangilinan J."/>
            <person name="Riley R."/>
            <person name="Hundley H."/>
            <person name="Na H."/>
            <person name="Barry K."/>
            <person name="Grigoriev I.V."/>
            <person name="Stajich J.E."/>
            <person name="Kennedy P.G."/>
        </authorList>
    </citation>
    <scope>NUCLEOTIDE SEQUENCE</scope>
    <source>
        <strain evidence="3">MN1</strain>
    </source>
</reference>
<dbReference type="AlphaFoldDB" id="A0A9P7ELN8"/>
<protein>
    <submittedName>
        <fullName evidence="3">Exonuclease V a 5' deoxyribonuclease-domain-containing protein</fullName>
    </submittedName>
</protein>
<dbReference type="InterPro" id="IPR019190">
    <property type="entry name" value="EXOV"/>
</dbReference>
<evidence type="ECO:0000313" key="4">
    <source>
        <dbReference type="Proteomes" id="UP000807769"/>
    </source>
</evidence>
<evidence type="ECO:0000313" key="3">
    <source>
        <dbReference type="EMBL" id="KAG1825665.1"/>
    </source>
</evidence>
<dbReference type="Proteomes" id="UP000807769">
    <property type="component" value="Unassembled WGS sequence"/>
</dbReference>
<comment type="similarity">
    <text evidence="1">Belongs to the EXO5 family.</text>
</comment>
<feature type="region of interest" description="Disordered" evidence="2">
    <location>
        <begin position="266"/>
        <end position="327"/>
    </location>
</feature>
<sequence>MSHDEFEHYDFSEFTEEELARFDMSATQTSLQEVNPTSESQQNISAGPGLSSFGGGPALHIAIEFPTDANSIEETSKPTVSTRVSHLSASAKPPQLTSPLFSGMRERNQTRNLYEKFLSWRNAFSVTDLVSPVWCEVQYEYGLYGERHKPLEKRPSSFKSRDGKKIQVKQNVAQQNDRTLKRGASIHKHLELEVRPEKVFVRTSNNEERWALRLFNLTAGLEQLMFEGLTRELPVFGITHGQVVFGIIDEVTRRVPSEVNKLHNPIKRSLVSSESSPVKKKQRRSPSPSQNDIPVVCPNRSTPEETCAADQPTTEEEIRDNSMAGSSIPWPVHPEPMFYDLTLVDYKTRRVPSLPPDEDTVSSQMQLMLYHRLLSPLLSPGTFDFDALWAKQSVNPHRSFTREFVEDIGLLTRNDTDLPFHVDLSSMVAAWVSVVHSARSSGERLRGVHSELQIIYRRAGVKKDSIHNRKQKAKTGEKAVDNPPGRLASQEELDIARAIEESLRPPSQDAGEASTSQAAGHSIKIASAQSEKLPDDEVIDLTSPVREHSEPTLVVQGSLPAGTCDNPDFNPQSIAMKGLEATPAADESTGLKENGNLPDQNGDSLVEEDTSGLSTILGTRKFFMDEDRLDAHLIDVLRWWFGFRPPRGVELAQSNRCGTCEYLDSCEWRERKAFEASSIAFGKRKAT</sequence>
<keyword evidence="3" id="KW-0269">Exonuclease</keyword>
<evidence type="ECO:0000256" key="2">
    <source>
        <dbReference type="SAM" id="MobiDB-lite"/>
    </source>
</evidence>
<name>A0A9P7ELN8_9AGAM</name>
<dbReference type="PANTHER" id="PTHR14464">
    <property type="entry name" value="EXONUCLEASE V"/>
    <property type="match status" value="1"/>
</dbReference>
<organism evidence="3 4">
    <name type="scientific">Suillus subaureus</name>
    <dbReference type="NCBI Taxonomy" id="48587"/>
    <lineage>
        <taxon>Eukaryota</taxon>
        <taxon>Fungi</taxon>
        <taxon>Dikarya</taxon>
        <taxon>Basidiomycota</taxon>
        <taxon>Agaricomycotina</taxon>
        <taxon>Agaricomycetes</taxon>
        <taxon>Agaricomycetidae</taxon>
        <taxon>Boletales</taxon>
        <taxon>Suillineae</taxon>
        <taxon>Suillaceae</taxon>
        <taxon>Suillus</taxon>
    </lineage>
</organism>
<proteinExistence type="inferred from homology"/>
<feature type="region of interest" description="Disordered" evidence="2">
    <location>
        <begin position="463"/>
        <end position="487"/>
    </location>
</feature>
<dbReference type="EMBL" id="JABBWG010000002">
    <property type="protein sequence ID" value="KAG1825665.1"/>
    <property type="molecule type" value="Genomic_DNA"/>
</dbReference>
<dbReference type="GO" id="GO:0005634">
    <property type="term" value="C:nucleus"/>
    <property type="evidence" value="ECO:0007669"/>
    <property type="project" value="TreeGrafter"/>
</dbReference>
<dbReference type="Pfam" id="PF09810">
    <property type="entry name" value="Exo5"/>
    <property type="match status" value="2"/>
</dbReference>
<dbReference type="OrthoDB" id="354769at2759"/>